<dbReference type="Gramene" id="PAN39832">
    <property type="protein sequence ID" value="PAN39832"/>
    <property type="gene ID" value="PAHAL_7G271800"/>
</dbReference>
<gene>
    <name evidence="2" type="ORF">PAHAL_7G271800</name>
</gene>
<dbReference type="AlphaFoldDB" id="A0A2S3I9T9"/>
<reference evidence="2" key="1">
    <citation type="submission" date="2018-04" db="EMBL/GenBank/DDBJ databases">
        <title>WGS assembly of Panicum hallii.</title>
        <authorList>
            <person name="Lovell J."/>
            <person name="Jenkins J."/>
            <person name="Lowry D."/>
            <person name="Mamidi S."/>
            <person name="Sreedasyam A."/>
            <person name="Weng X."/>
            <person name="Barry K."/>
            <person name="Bonette J."/>
            <person name="Campitelli B."/>
            <person name="Daum C."/>
            <person name="Gordon S."/>
            <person name="Gould B."/>
            <person name="Lipzen A."/>
            <person name="Macqueen A."/>
            <person name="Palacio-Mejia J."/>
            <person name="Plott C."/>
            <person name="Shakirov E."/>
            <person name="Shu S."/>
            <person name="Yoshinaga Y."/>
            <person name="Zane M."/>
            <person name="Rokhsar D."/>
            <person name="Grimwood J."/>
            <person name="Schmutz J."/>
            <person name="Juenger T."/>
        </authorList>
    </citation>
    <scope>NUCLEOTIDE SEQUENCE [LARGE SCALE GENOMIC DNA]</scope>
    <source>
        <strain evidence="2">FIL2</strain>
    </source>
</reference>
<dbReference type="PANTHER" id="PTHR44042">
    <property type="entry name" value="DUPLICATED HOMEODOMAIN-LIKE SUPERFAMILY PROTEIN-RELATED"/>
    <property type="match status" value="1"/>
</dbReference>
<accession>A0A2S3I9T9</accession>
<dbReference type="PANTHER" id="PTHR44042:SF11">
    <property type="entry name" value="OS06G0173800 PROTEIN"/>
    <property type="match status" value="1"/>
</dbReference>
<dbReference type="SUPFAM" id="SSF46689">
    <property type="entry name" value="Homeodomain-like"/>
    <property type="match status" value="1"/>
</dbReference>
<evidence type="ECO:0000313" key="2">
    <source>
        <dbReference type="EMBL" id="PAN39832.1"/>
    </source>
</evidence>
<dbReference type="EMBL" id="CM008052">
    <property type="protein sequence ID" value="PAN39832.1"/>
    <property type="molecule type" value="Genomic_DNA"/>
</dbReference>
<dbReference type="Pfam" id="PF23671">
    <property type="entry name" value="HTH_70"/>
    <property type="match status" value="1"/>
</dbReference>
<sequence length="333" mass="37528">MDPINSNGEWGAYEIKMVKSLITRYNANNSYVGDMNKKHNDIVNEVQAMFPLKAKHQVICLYVDLVVEMTQSSTGNDTCYSAEVSRNVVNNNYEISVKDASMNTMRVAQDVPCGQPAHLMKRSLNGFWTMEEHRNEVSRDIVDNNFAIPVKDLTMDNMRVAQDVPRCFFLVCKYGRGNRKNISKYFVTTRTPMQVSGHAQKYFLKQENTTRRQRYSINDIGLYDVEPGVQNNTSGWEGYAFDGGAYNPNNYGASDQHTTMNNLAQVQWPILYHASQANIDSSQTPARASNQKMGATGSSAAPIVEGARGSQAAWASDHLEDFFLDEMLNMDMF</sequence>
<dbReference type="Proteomes" id="UP000243499">
    <property type="component" value="Chromosome 7"/>
</dbReference>
<organism evidence="2">
    <name type="scientific">Panicum hallii</name>
    <dbReference type="NCBI Taxonomy" id="206008"/>
    <lineage>
        <taxon>Eukaryota</taxon>
        <taxon>Viridiplantae</taxon>
        <taxon>Streptophyta</taxon>
        <taxon>Embryophyta</taxon>
        <taxon>Tracheophyta</taxon>
        <taxon>Spermatophyta</taxon>
        <taxon>Magnoliopsida</taxon>
        <taxon>Liliopsida</taxon>
        <taxon>Poales</taxon>
        <taxon>Poaceae</taxon>
        <taxon>PACMAD clade</taxon>
        <taxon>Panicoideae</taxon>
        <taxon>Panicodae</taxon>
        <taxon>Paniceae</taxon>
        <taxon>Panicinae</taxon>
        <taxon>Panicum</taxon>
        <taxon>Panicum sect. Panicum</taxon>
    </lineage>
</organism>
<evidence type="ECO:0000259" key="1">
    <source>
        <dbReference type="Pfam" id="PF23671"/>
    </source>
</evidence>
<dbReference type="InterPro" id="IPR056195">
    <property type="entry name" value="HTH_70"/>
</dbReference>
<dbReference type="InterPro" id="IPR009057">
    <property type="entry name" value="Homeodomain-like_sf"/>
</dbReference>
<name>A0A2S3I9T9_9POAL</name>
<proteinExistence type="predicted"/>
<dbReference type="Gene3D" id="1.10.10.60">
    <property type="entry name" value="Homeodomain-like"/>
    <property type="match status" value="1"/>
</dbReference>
<protein>
    <recommendedName>
        <fullName evidence="1">HTH 3-helical bundle domain-containing protein</fullName>
    </recommendedName>
</protein>
<feature type="domain" description="HTH 3-helical bundle" evidence="1">
    <location>
        <begin position="7"/>
        <end position="76"/>
    </location>
</feature>